<sequence length="160" mass="17333">MGHTVIQVPVPALESIAARLEVAPVCPHVTLLGPFVDRSDVDETLVGTIRELLAPVRAFGFKLSAVGRFAGGLTYLVPDPGAPFTRLTEIFSAAFPQWPPYGGMFDEVVPHLSIGEALPETDVAILRELLPISATADEVTLAWWSDDIVEVLERYPLRTG</sequence>
<dbReference type="GO" id="GO:0016874">
    <property type="term" value="F:ligase activity"/>
    <property type="evidence" value="ECO:0007669"/>
    <property type="project" value="UniProtKB-KW"/>
</dbReference>
<keyword evidence="2" id="KW-1185">Reference proteome</keyword>
<reference evidence="1 2" key="1">
    <citation type="submission" date="2019-04" db="EMBL/GenBank/DDBJ databases">
        <title>Isolation and identification of Cellulomonas shaoxiangyii sp. Nov. isolated from feces of the Tibetan antelopes (Pantholops hodgsonii) in the Qinghai-Tibet plateau of China.</title>
        <authorList>
            <person name="Tian Z."/>
        </authorList>
    </citation>
    <scope>NUCLEOTIDE SEQUENCE [LARGE SCALE GENOMIC DNA]</scope>
    <source>
        <strain evidence="1 2">Z28</strain>
    </source>
</reference>
<evidence type="ECO:0000313" key="1">
    <source>
        <dbReference type="EMBL" id="QCB92624.1"/>
    </source>
</evidence>
<proteinExistence type="predicted"/>
<gene>
    <name evidence="1" type="ORF">E5225_02710</name>
</gene>
<dbReference type="OrthoDB" id="2082235at2"/>
<protein>
    <submittedName>
        <fullName evidence="1">2'-5' RNA ligase family protein</fullName>
    </submittedName>
</protein>
<dbReference type="InterPro" id="IPR009097">
    <property type="entry name" value="Cyclic_Pdiesterase"/>
</dbReference>
<organism evidence="1 2">
    <name type="scientific">Cellulomonas shaoxiangyii</name>
    <dbReference type="NCBI Taxonomy" id="2566013"/>
    <lineage>
        <taxon>Bacteria</taxon>
        <taxon>Bacillati</taxon>
        <taxon>Actinomycetota</taxon>
        <taxon>Actinomycetes</taxon>
        <taxon>Micrococcales</taxon>
        <taxon>Cellulomonadaceae</taxon>
        <taxon>Cellulomonas</taxon>
    </lineage>
</organism>
<dbReference type="EMBL" id="CP039291">
    <property type="protein sequence ID" value="QCB92624.1"/>
    <property type="molecule type" value="Genomic_DNA"/>
</dbReference>
<keyword evidence="1" id="KW-0436">Ligase</keyword>
<dbReference type="Gene3D" id="3.90.1140.10">
    <property type="entry name" value="Cyclic phosphodiesterase"/>
    <property type="match status" value="1"/>
</dbReference>
<name>A0A4P7SIW0_9CELL</name>
<dbReference type="SUPFAM" id="SSF55144">
    <property type="entry name" value="LigT-like"/>
    <property type="match status" value="1"/>
</dbReference>
<dbReference type="RefSeq" id="WP_135972953.1">
    <property type="nucleotide sequence ID" value="NZ_CP039291.1"/>
</dbReference>
<dbReference type="KEGG" id="celz:E5225_02710"/>
<dbReference type="AlphaFoldDB" id="A0A4P7SIW0"/>
<dbReference type="Proteomes" id="UP000296469">
    <property type="component" value="Chromosome"/>
</dbReference>
<dbReference type="Pfam" id="PF13563">
    <property type="entry name" value="2_5_RNA_ligase2"/>
    <property type="match status" value="1"/>
</dbReference>
<evidence type="ECO:0000313" key="2">
    <source>
        <dbReference type="Proteomes" id="UP000296469"/>
    </source>
</evidence>
<accession>A0A4P7SIW0</accession>